<evidence type="ECO:0000313" key="3">
    <source>
        <dbReference type="Proteomes" id="UP000236723"/>
    </source>
</evidence>
<feature type="signal peptide" evidence="1">
    <location>
        <begin position="1"/>
        <end position="28"/>
    </location>
</feature>
<feature type="chain" id="PRO_5009295447" description="Photosynthesis system II assembly factor Ycf48/Hcf136-like domain-containing protein" evidence="1">
    <location>
        <begin position="29"/>
        <end position="376"/>
    </location>
</feature>
<reference evidence="3" key="1">
    <citation type="submission" date="2016-10" db="EMBL/GenBank/DDBJ databases">
        <authorList>
            <person name="Varghese N."/>
            <person name="Submissions S."/>
        </authorList>
    </citation>
    <scope>NUCLEOTIDE SEQUENCE [LARGE SCALE GENOMIC DNA]</scope>
    <source>
        <strain evidence="3">DSM 43163</strain>
    </source>
</reference>
<dbReference type="OrthoDB" id="3515089at2"/>
<accession>A0A1H6D0K5</accession>
<protein>
    <recommendedName>
        <fullName evidence="4">Photosynthesis system II assembly factor Ycf48/Hcf136-like domain-containing protein</fullName>
    </recommendedName>
</protein>
<dbReference type="Proteomes" id="UP000236723">
    <property type="component" value="Unassembled WGS sequence"/>
</dbReference>
<evidence type="ECO:0000256" key="1">
    <source>
        <dbReference type="SAM" id="SignalP"/>
    </source>
</evidence>
<dbReference type="RefSeq" id="WP_103940515.1">
    <property type="nucleotide sequence ID" value="NZ_FNVO01000012.1"/>
</dbReference>
<evidence type="ECO:0000313" key="2">
    <source>
        <dbReference type="EMBL" id="SEG78126.1"/>
    </source>
</evidence>
<proteinExistence type="predicted"/>
<sequence length="376" mass="40438">MTRRSLASGIVLLLAGTGLTIIPPATHAAPVPGWRPVHQTPAGSGNLEGYDDVSALGPKNAWAVGSYRSLGSGMRIARWNGTAWQPMQVPSNLGSDGGLGSAGLHTVAASSATNVWAFGEARRQGADVGFGIHWNGTKWTRKVFADGTRISDAATFGKQTLVLGSKCAGTCRTFVQRFDGNTWRSIPLPKASGNRRLGFNRLGGRSSTDVWVTGGLYHPSAPVWTSVAAHWNGKRWKVVKGPEVALQKGLNYRFTDVVAQGPANVWMSGIILAPGEGSTYGGLLAHWNGKRWRYFRINDKQGINRLAGDGQGGFWLLSDSSRALLHFAKGKVDRRYTPKVANQSARMFGLTRIPGTQSLWATGISGRRGTIWKYGP</sequence>
<dbReference type="AlphaFoldDB" id="A0A1H6D0K5"/>
<evidence type="ECO:0008006" key="4">
    <source>
        <dbReference type="Google" id="ProtNLM"/>
    </source>
</evidence>
<keyword evidence="3" id="KW-1185">Reference proteome</keyword>
<keyword evidence="1" id="KW-0732">Signal</keyword>
<name>A0A1H6D0K5_9ACTN</name>
<dbReference type="EMBL" id="FNVO01000012">
    <property type="protein sequence ID" value="SEG78126.1"/>
    <property type="molecule type" value="Genomic_DNA"/>
</dbReference>
<organism evidence="2 3">
    <name type="scientific">Thermomonospora echinospora</name>
    <dbReference type="NCBI Taxonomy" id="1992"/>
    <lineage>
        <taxon>Bacteria</taxon>
        <taxon>Bacillati</taxon>
        <taxon>Actinomycetota</taxon>
        <taxon>Actinomycetes</taxon>
        <taxon>Streptosporangiales</taxon>
        <taxon>Thermomonosporaceae</taxon>
        <taxon>Thermomonospora</taxon>
    </lineage>
</organism>
<gene>
    <name evidence="2" type="ORF">SAMN04489712_11232</name>
</gene>